<dbReference type="eggNOG" id="KOG1470">
    <property type="taxonomic scope" value="Eukaryota"/>
</dbReference>
<dbReference type="InterPro" id="IPR011074">
    <property type="entry name" value="CRAL/TRIO_N_dom"/>
</dbReference>
<dbReference type="Gramene" id="OBART05G09370.1">
    <property type="protein sequence ID" value="OBART05G09370.1"/>
    <property type="gene ID" value="OBART05G09370"/>
</dbReference>
<dbReference type="AlphaFoldDB" id="A0A0D3G5A3"/>
<evidence type="ECO:0000313" key="2">
    <source>
        <dbReference type="EnsemblPlants" id="OBART05G09370.1"/>
    </source>
</evidence>
<organism evidence="2">
    <name type="scientific">Oryza barthii</name>
    <dbReference type="NCBI Taxonomy" id="65489"/>
    <lineage>
        <taxon>Eukaryota</taxon>
        <taxon>Viridiplantae</taxon>
        <taxon>Streptophyta</taxon>
        <taxon>Embryophyta</taxon>
        <taxon>Tracheophyta</taxon>
        <taxon>Spermatophyta</taxon>
        <taxon>Magnoliopsida</taxon>
        <taxon>Liliopsida</taxon>
        <taxon>Poales</taxon>
        <taxon>Poaceae</taxon>
        <taxon>BOP clade</taxon>
        <taxon>Oryzoideae</taxon>
        <taxon>Oryzeae</taxon>
        <taxon>Oryzinae</taxon>
        <taxon>Oryza</taxon>
    </lineage>
</organism>
<dbReference type="SMART" id="SM00516">
    <property type="entry name" value="SEC14"/>
    <property type="match status" value="1"/>
</dbReference>
<evidence type="ECO:0000259" key="1">
    <source>
        <dbReference type="PROSITE" id="PS50191"/>
    </source>
</evidence>
<reference evidence="2" key="1">
    <citation type="journal article" date="2009" name="Rice">
        <title>De Novo Next Generation Sequencing of Plant Genomes.</title>
        <authorList>
            <person name="Rounsley S."/>
            <person name="Marri P.R."/>
            <person name="Yu Y."/>
            <person name="He R."/>
            <person name="Sisneros N."/>
            <person name="Goicoechea J.L."/>
            <person name="Lee S.J."/>
            <person name="Angelova A."/>
            <person name="Kudrna D."/>
            <person name="Luo M."/>
            <person name="Affourtit J."/>
            <person name="Desany B."/>
            <person name="Knight J."/>
            <person name="Niazi F."/>
            <person name="Egholm M."/>
            <person name="Wing R.A."/>
        </authorList>
    </citation>
    <scope>NUCLEOTIDE SEQUENCE [LARGE SCALE GENOMIC DNA]</scope>
    <source>
        <strain evidence="2">cv. IRGC 105608</strain>
    </source>
</reference>
<dbReference type="GO" id="GO:0008526">
    <property type="term" value="F:phosphatidylinositol transfer activity"/>
    <property type="evidence" value="ECO:0007669"/>
    <property type="project" value="TreeGrafter"/>
</dbReference>
<dbReference type="STRING" id="65489.A0A0D3G5A3"/>
<dbReference type="FunFam" id="3.40.525.10:FF:000024">
    <property type="entry name" value="Sec14p-like phosphatidylinositol transfer family protein"/>
    <property type="match status" value="1"/>
</dbReference>
<dbReference type="Pfam" id="PF00650">
    <property type="entry name" value="CRAL_TRIO"/>
    <property type="match status" value="1"/>
</dbReference>
<dbReference type="SMART" id="SM01100">
    <property type="entry name" value="CRAL_TRIO_N"/>
    <property type="match status" value="1"/>
</dbReference>
<dbReference type="CDD" id="cd00170">
    <property type="entry name" value="SEC14"/>
    <property type="match status" value="1"/>
</dbReference>
<sequence length="283" mass="32926">MSNLLKAKSWVPEEKAAATASDEQNDKIKKVRELLGSQMTAEMPSFLSDATIRRFLRARNWSTEQATKALKETVKWRRQYRPDTIRWEDIPGREHEARRIYIADYFDKNGRIVFISNPTIKSKSSTKDQIKQLVYNLEIFAMHSENMEDECTVWLTDFQGWVLTNTPLPLLRECTHIIQNHYPGLISVAILSNPPRIFESFWKIVCCFIEPKLKEKVKFVYTNNPESHKIVADMFDLDKLESAFGGRNTLPFDMDKYAERMKRSDQMRGAPMHANGYSCSTQT</sequence>
<dbReference type="InterPro" id="IPR036865">
    <property type="entry name" value="CRAL-TRIO_dom_sf"/>
</dbReference>
<accession>A0A0D3G5A3</accession>
<dbReference type="HOGENOM" id="CLU_014001_3_1_1"/>
<dbReference type="PaxDb" id="65489-OBART05G09370.1"/>
<evidence type="ECO:0000313" key="3">
    <source>
        <dbReference type="Proteomes" id="UP000026960"/>
    </source>
</evidence>
<dbReference type="Proteomes" id="UP000026960">
    <property type="component" value="Chromosome 5"/>
</dbReference>
<dbReference type="InterPro" id="IPR001251">
    <property type="entry name" value="CRAL-TRIO_dom"/>
</dbReference>
<name>A0A0D3G5A3_9ORYZ</name>
<dbReference type="PANTHER" id="PTHR45824:SF7">
    <property type="entry name" value="OS05G0267800 PROTEIN"/>
    <property type="match status" value="1"/>
</dbReference>
<dbReference type="SUPFAM" id="SSF52087">
    <property type="entry name" value="CRAL/TRIO domain"/>
    <property type="match status" value="1"/>
</dbReference>
<dbReference type="InterPro" id="IPR052578">
    <property type="entry name" value="PI_Transfer_CRAL-TRIO"/>
</dbReference>
<dbReference type="SUPFAM" id="SSF46938">
    <property type="entry name" value="CRAL/TRIO N-terminal domain"/>
    <property type="match status" value="1"/>
</dbReference>
<dbReference type="PROSITE" id="PS50191">
    <property type="entry name" value="CRAL_TRIO"/>
    <property type="match status" value="1"/>
</dbReference>
<proteinExistence type="predicted"/>
<dbReference type="PANTHER" id="PTHR45824">
    <property type="entry name" value="GH16843P"/>
    <property type="match status" value="1"/>
</dbReference>
<reference evidence="2" key="2">
    <citation type="submission" date="2015-03" db="UniProtKB">
        <authorList>
            <consortium name="EnsemblPlants"/>
        </authorList>
    </citation>
    <scope>IDENTIFICATION</scope>
</reference>
<dbReference type="EnsemblPlants" id="OBART05G09370.1">
    <property type="protein sequence ID" value="OBART05G09370.1"/>
    <property type="gene ID" value="OBART05G09370"/>
</dbReference>
<dbReference type="Gene3D" id="3.40.525.10">
    <property type="entry name" value="CRAL-TRIO lipid binding domain"/>
    <property type="match status" value="1"/>
</dbReference>
<feature type="domain" description="CRAL-TRIO" evidence="1">
    <location>
        <begin position="88"/>
        <end position="252"/>
    </location>
</feature>
<dbReference type="InterPro" id="IPR036273">
    <property type="entry name" value="CRAL/TRIO_N_dom_sf"/>
</dbReference>
<protein>
    <recommendedName>
        <fullName evidence="1">CRAL-TRIO domain-containing protein</fullName>
    </recommendedName>
</protein>
<keyword evidence="3" id="KW-1185">Reference proteome</keyword>